<dbReference type="SUPFAM" id="SSF52058">
    <property type="entry name" value="L domain-like"/>
    <property type="match status" value="1"/>
</dbReference>
<dbReference type="OrthoDB" id="4085246at2"/>
<keyword evidence="2" id="KW-1185">Reference proteome</keyword>
<name>A0A4T2BC50_9MICO</name>
<accession>A0A4T2BC50</accession>
<evidence type="ECO:0000313" key="1">
    <source>
        <dbReference type="EMBL" id="TIH27061.1"/>
    </source>
</evidence>
<dbReference type="InterPro" id="IPR032675">
    <property type="entry name" value="LRR_dom_sf"/>
</dbReference>
<evidence type="ECO:0000313" key="2">
    <source>
        <dbReference type="Proteomes" id="UP000306192"/>
    </source>
</evidence>
<proteinExistence type="predicted"/>
<organism evidence="1 2">
    <name type="scientific">Subtercola vilae</name>
    <dbReference type="NCBI Taxonomy" id="2056433"/>
    <lineage>
        <taxon>Bacteria</taxon>
        <taxon>Bacillati</taxon>
        <taxon>Actinomycetota</taxon>
        <taxon>Actinomycetes</taxon>
        <taxon>Micrococcales</taxon>
        <taxon>Microbacteriaceae</taxon>
        <taxon>Subtercola</taxon>
    </lineage>
</organism>
<gene>
    <name evidence="1" type="ORF">D4765_18710</name>
</gene>
<protein>
    <recommendedName>
        <fullName evidence="3">Leucine-rich repeat domain-containing protein</fullName>
    </recommendedName>
</protein>
<sequence>MKRQLPEFANEYFSIDNYGLEGRTLIVSGSWDRHIESALQEFDVDSVALNYALGYNERNLDFLHAGLNIRKLFILSRTTEDLSPVYRLASSLEHLSVEVSTKVKLDLARLPLIQSISADWPLIRDSLSQVENLQSAFIFLYSEPDLRALGVHLGLESLRFKQSPRVQSLAGLDFFPKLRSLSIFGGRRFADMSQLEAFHPNQIKEIQIESCKTISSLESLHSCEGLTFLNISNLGSVASLVPLRNLKSLERLYAYESTMVIDGDLSPLAELSHLRQLKMMNRKSYTPSVAEIMQMLGASE</sequence>
<dbReference type="AlphaFoldDB" id="A0A4T2BC50"/>
<evidence type="ECO:0008006" key="3">
    <source>
        <dbReference type="Google" id="ProtNLM"/>
    </source>
</evidence>
<dbReference type="RefSeq" id="WP_136643813.1">
    <property type="nucleotide sequence ID" value="NZ_QYRT01000079.1"/>
</dbReference>
<reference evidence="1 2" key="1">
    <citation type="journal article" date="2019" name="Microorganisms">
        <title>Systematic Affiliation and Genome Analysis of Subtercola vilae DB165(T) with Particular Emphasis on Cold Adaptation of an Isolate from a High-Altitude Cold Volcano Lake.</title>
        <authorList>
            <person name="Villalobos A.S."/>
            <person name="Wiese J."/>
            <person name="Imhoff J.F."/>
            <person name="Dorador C."/>
            <person name="Keller A."/>
            <person name="Hentschel U."/>
        </authorList>
    </citation>
    <scope>NUCLEOTIDE SEQUENCE [LARGE SCALE GENOMIC DNA]</scope>
    <source>
        <strain evidence="1 2">DB165</strain>
    </source>
</reference>
<comment type="caution">
    <text evidence="1">The sequence shown here is derived from an EMBL/GenBank/DDBJ whole genome shotgun (WGS) entry which is preliminary data.</text>
</comment>
<dbReference type="EMBL" id="QYRT01000079">
    <property type="protein sequence ID" value="TIH27061.1"/>
    <property type="molecule type" value="Genomic_DNA"/>
</dbReference>
<dbReference type="Gene3D" id="3.80.10.10">
    <property type="entry name" value="Ribonuclease Inhibitor"/>
    <property type="match status" value="1"/>
</dbReference>
<dbReference type="Proteomes" id="UP000306192">
    <property type="component" value="Unassembled WGS sequence"/>
</dbReference>